<sequence length="74" mass="8419">MFSEPLRASDFRVVSFQAPEEEKLDKKVNDWLRSQNQDVVIYKISFAHALAGDSEAPGWSFAMTLAYGNKPVQR</sequence>
<protein>
    <submittedName>
        <fullName evidence="1">Uncharacterized protein</fullName>
    </submittedName>
</protein>
<accession>A0A2P5P6G1</accession>
<keyword evidence="2" id="KW-1185">Reference proteome</keyword>
<organism evidence="1 2">
    <name type="scientific">Dehalogenimonas etheniformans</name>
    <dbReference type="NCBI Taxonomy" id="1536648"/>
    <lineage>
        <taxon>Bacteria</taxon>
        <taxon>Bacillati</taxon>
        <taxon>Chloroflexota</taxon>
        <taxon>Dehalococcoidia</taxon>
        <taxon>Dehalococcoidales</taxon>
        <taxon>Dehalococcoidaceae</taxon>
        <taxon>Dehalogenimonas</taxon>
    </lineage>
</organism>
<dbReference type="Proteomes" id="UP000235653">
    <property type="component" value="Unassembled WGS sequence"/>
</dbReference>
<evidence type="ECO:0000313" key="1">
    <source>
        <dbReference type="EMBL" id="PPD57859.1"/>
    </source>
</evidence>
<dbReference type="EMBL" id="JQAN02000010">
    <property type="protein sequence ID" value="PPD57859.1"/>
    <property type="molecule type" value="Genomic_DNA"/>
</dbReference>
<dbReference type="AlphaFoldDB" id="A0A2P5P6G1"/>
<proteinExistence type="predicted"/>
<dbReference type="RefSeq" id="WP_102330868.1">
    <property type="nucleotide sequence ID" value="NZ_CP058566.2"/>
</dbReference>
<reference evidence="1 2" key="1">
    <citation type="journal article" date="2017" name="ISME J.">
        <title>Grape pomace compost harbors organohalide-respiring Dehalogenimonas species with novel reductive dehalogenase genes.</title>
        <authorList>
            <person name="Yang Y."/>
            <person name="Higgins S.A."/>
            <person name="Yan J."/>
            <person name="Simsir B."/>
            <person name="Chourey K."/>
            <person name="Iyer R."/>
            <person name="Hettich R.L."/>
            <person name="Baldwin B."/>
            <person name="Ogles D.M."/>
            <person name="Loffler F.E."/>
        </authorList>
    </citation>
    <scope>NUCLEOTIDE SEQUENCE [LARGE SCALE GENOMIC DNA]</scope>
    <source>
        <strain evidence="1 2">GP</strain>
    </source>
</reference>
<gene>
    <name evidence="1" type="ORF">JP09_006035</name>
</gene>
<evidence type="ECO:0000313" key="2">
    <source>
        <dbReference type="Proteomes" id="UP000235653"/>
    </source>
</evidence>
<comment type="caution">
    <text evidence="1">The sequence shown here is derived from an EMBL/GenBank/DDBJ whole genome shotgun (WGS) entry which is preliminary data.</text>
</comment>
<name>A0A2P5P6G1_9CHLR</name>